<dbReference type="InterPro" id="IPR051911">
    <property type="entry name" value="SDR_oxidoreductase"/>
</dbReference>
<dbReference type="InterPro" id="IPR002347">
    <property type="entry name" value="SDR_fam"/>
</dbReference>
<reference evidence="5 6" key="1">
    <citation type="submission" date="2020-04" db="EMBL/GenBank/DDBJ databases">
        <title>Draft genome of Pyxidicoccus fallax type strain.</title>
        <authorList>
            <person name="Whitworth D.E."/>
        </authorList>
    </citation>
    <scope>NUCLEOTIDE SEQUENCE [LARGE SCALE GENOMIC DNA]</scope>
    <source>
        <strain evidence="5 6">DSM 14698</strain>
    </source>
</reference>
<evidence type="ECO:0000313" key="5">
    <source>
        <dbReference type="EMBL" id="NMO17699.1"/>
    </source>
</evidence>
<keyword evidence="6" id="KW-1185">Reference proteome</keyword>
<dbReference type="SMART" id="SM00822">
    <property type="entry name" value="PKS_KR"/>
    <property type="match status" value="1"/>
</dbReference>
<evidence type="ECO:0000256" key="1">
    <source>
        <dbReference type="ARBA" id="ARBA00006484"/>
    </source>
</evidence>
<dbReference type="PRINTS" id="PR00080">
    <property type="entry name" value="SDRFAMILY"/>
</dbReference>
<dbReference type="InterPro" id="IPR057326">
    <property type="entry name" value="KR_dom"/>
</dbReference>
<proteinExistence type="inferred from homology"/>
<organism evidence="5 6">
    <name type="scientific">Pyxidicoccus fallax</name>
    <dbReference type="NCBI Taxonomy" id="394095"/>
    <lineage>
        <taxon>Bacteria</taxon>
        <taxon>Pseudomonadati</taxon>
        <taxon>Myxococcota</taxon>
        <taxon>Myxococcia</taxon>
        <taxon>Myxococcales</taxon>
        <taxon>Cystobacterineae</taxon>
        <taxon>Myxococcaceae</taxon>
        <taxon>Pyxidicoccus</taxon>
    </lineage>
</organism>
<evidence type="ECO:0000259" key="4">
    <source>
        <dbReference type="SMART" id="SM00822"/>
    </source>
</evidence>
<dbReference type="RefSeq" id="WP_169346979.1">
    <property type="nucleotide sequence ID" value="NZ_JABBJJ010000107.1"/>
</dbReference>
<dbReference type="SUPFAM" id="SSF51735">
    <property type="entry name" value="NAD(P)-binding Rossmann-fold domains"/>
    <property type="match status" value="1"/>
</dbReference>
<dbReference type="Pfam" id="PF00106">
    <property type="entry name" value="adh_short"/>
    <property type="match status" value="1"/>
</dbReference>
<dbReference type="Gene3D" id="3.40.50.720">
    <property type="entry name" value="NAD(P)-binding Rossmann-like Domain"/>
    <property type="match status" value="1"/>
</dbReference>
<sequence length="275" mass="29606">MDASQGRVVLITGASSGIGRACAELLSARGHIVYGTSRRPGAVEARGWRLVEMDVTRDDSVQRAVDEVLTREGRIDVVVNNAGYALAGALEDISVEEASGLLDTNLLGVLRVCKAVLPSMRERRAGLLIHISSLGGMVGLPFQSFYSASKFALEGLTESLRQEVAPFGIQATLVQPGDVRTRLTENRVKAQRSGPGSAYQAPFETALRTIENDERNGVPAEDVARTVLELMEGGPVRVRYAVGKLAQRAAVLAKWVLPSRTFEQIVMSLYGLSRG</sequence>
<dbReference type="EMBL" id="JABBJJ010000107">
    <property type="protein sequence ID" value="NMO17699.1"/>
    <property type="molecule type" value="Genomic_DNA"/>
</dbReference>
<evidence type="ECO:0000256" key="2">
    <source>
        <dbReference type="ARBA" id="ARBA00023002"/>
    </source>
</evidence>
<dbReference type="PRINTS" id="PR00081">
    <property type="entry name" value="GDHRDH"/>
</dbReference>
<dbReference type="PANTHER" id="PTHR43976:SF16">
    <property type="entry name" value="SHORT-CHAIN DEHYDROGENASE_REDUCTASE FAMILY PROTEIN"/>
    <property type="match status" value="1"/>
</dbReference>
<dbReference type="GO" id="GO:0016491">
    <property type="term" value="F:oxidoreductase activity"/>
    <property type="evidence" value="ECO:0007669"/>
    <property type="project" value="UniProtKB-KW"/>
</dbReference>
<dbReference type="InterPro" id="IPR036291">
    <property type="entry name" value="NAD(P)-bd_dom_sf"/>
</dbReference>
<comment type="caution">
    <text evidence="5">The sequence shown here is derived from an EMBL/GenBank/DDBJ whole genome shotgun (WGS) entry which is preliminary data.</text>
</comment>
<dbReference type="AlphaFoldDB" id="A0A848LIZ8"/>
<evidence type="ECO:0000313" key="6">
    <source>
        <dbReference type="Proteomes" id="UP000518300"/>
    </source>
</evidence>
<name>A0A848LIZ8_9BACT</name>
<feature type="domain" description="Ketoreductase" evidence="4">
    <location>
        <begin position="7"/>
        <end position="182"/>
    </location>
</feature>
<dbReference type="CDD" id="cd05374">
    <property type="entry name" value="17beta-HSD-like_SDR_c"/>
    <property type="match status" value="1"/>
</dbReference>
<evidence type="ECO:0000256" key="3">
    <source>
        <dbReference type="RuleBase" id="RU000363"/>
    </source>
</evidence>
<dbReference type="PANTHER" id="PTHR43976">
    <property type="entry name" value="SHORT CHAIN DEHYDROGENASE"/>
    <property type="match status" value="1"/>
</dbReference>
<protein>
    <submittedName>
        <fullName evidence="5">SDR family oxidoreductase</fullName>
    </submittedName>
</protein>
<comment type="similarity">
    <text evidence="1 3">Belongs to the short-chain dehydrogenases/reductases (SDR) family.</text>
</comment>
<dbReference type="Proteomes" id="UP000518300">
    <property type="component" value="Unassembled WGS sequence"/>
</dbReference>
<dbReference type="PROSITE" id="PS00061">
    <property type="entry name" value="ADH_SHORT"/>
    <property type="match status" value="1"/>
</dbReference>
<keyword evidence="2" id="KW-0560">Oxidoreductase</keyword>
<dbReference type="InterPro" id="IPR020904">
    <property type="entry name" value="Sc_DH/Rdtase_CS"/>
</dbReference>
<gene>
    <name evidence="5" type="ORF">HG543_22990</name>
</gene>
<accession>A0A848LIZ8</accession>